<dbReference type="PROSITE" id="PS51272">
    <property type="entry name" value="SLH"/>
    <property type="match status" value="3"/>
</dbReference>
<evidence type="ECO:0000256" key="4">
    <source>
        <dbReference type="SAM" id="MobiDB-lite"/>
    </source>
</evidence>
<organism evidence="7 8">
    <name type="scientific">Monoglobus pectinilyticus</name>
    <dbReference type="NCBI Taxonomy" id="1981510"/>
    <lineage>
        <taxon>Bacteria</taxon>
        <taxon>Bacillati</taxon>
        <taxon>Bacillota</taxon>
        <taxon>Clostridia</taxon>
        <taxon>Monoglobales</taxon>
        <taxon>Monoglobaceae</taxon>
        <taxon>Monoglobus</taxon>
    </lineage>
</organism>
<keyword evidence="3" id="KW-0325">Glycoprotein</keyword>
<protein>
    <submittedName>
        <fullName evidence="7">Pectate lyase family 1 / S-layer domain-containing protein</fullName>
    </submittedName>
</protein>
<evidence type="ECO:0000259" key="6">
    <source>
        <dbReference type="PROSITE" id="PS51272"/>
    </source>
</evidence>
<feature type="compositionally biased region" description="Basic and acidic residues" evidence="4">
    <location>
        <begin position="429"/>
        <end position="442"/>
    </location>
</feature>
<dbReference type="InterPro" id="IPR013320">
    <property type="entry name" value="ConA-like_dom_sf"/>
</dbReference>
<dbReference type="Gene3D" id="2.60.40.10">
    <property type="entry name" value="Immunoglobulins"/>
    <property type="match status" value="2"/>
</dbReference>
<keyword evidence="8" id="KW-1185">Reference proteome</keyword>
<accession>A0A2K9P2I6</accession>
<dbReference type="InterPro" id="IPR011050">
    <property type="entry name" value="Pectin_lyase_fold/virulence"/>
</dbReference>
<keyword evidence="7" id="KW-0456">Lyase</keyword>
<dbReference type="Gene3D" id="2.60.120.200">
    <property type="match status" value="1"/>
</dbReference>
<dbReference type="PANTHER" id="PTHR42970">
    <property type="entry name" value="PECTATE LYASE C-RELATED"/>
    <property type="match status" value="1"/>
</dbReference>
<evidence type="ECO:0000256" key="5">
    <source>
        <dbReference type="SAM" id="SignalP"/>
    </source>
</evidence>
<dbReference type="GeneID" id="98062289"/>
<dbReference type="Pfam" id="PF00395">
    <property type="entry name" value="SLH"/>
    <property type="match status" value="3"/>
</dbReference>
<evidence type="ECO:0000256" key="2">
    <source>
        <dbReference type="ARBA" id="ARBA00022737"/>
    </source>
</evidence>
<reference evidence="7 8" key="1">
    <citation type="submission" date="2017-04" db="EMBL/GenBank/DDBJ databases">
        <title>Monoglobus pectinilyticus 14 draft genome.</title>
        <authorList>
            <person name="Kim C."/>
            <person name="Rosendale D.I."/>
            <person name="Kelly W.J."/>
            <person name="Tannock G.W."/>
            <person name="Patchett M.L."/>
            <person name="Jordens J.Z."/>
        </authorList>
    </citation>
    <scope>NUCLEOTIDE SEQUENCE [LARGE SCALE GENOMIC DNA]</scope>
    <source>
        <strain evidence="7 8">14</strain>
    </source>
</reference>
<keyword evidence="1" id="KW-0479">Metal-binding</keyword>
<feature type="domain" description="SLH" evidence="6">
    <location>
        <begin position="1045"/>
        <end position="1108"/>
    </location>
</feature>
<sequence>MRRNFSIKRIVSLLIAVLMVVSIMPAAFAEEAALENETFMTPEQAQAINLPAFPGAEGGGKYTTGGRGGEVYRVTNLNDDGEGSLRDAVSKPNRTIVFDVSGTIHLKSALKLDQPNITIAGQTAPGDGICVGDYNIVIAADNVIIRYMRFRPGDISHAENDAVFARYQKDIILDHCSTSWSTDETMSLYGVANTTVQWCMISESLALAVHAKGRHGYGGIWGGANVTYHHNLVATHTSRLPRYSSLSSTHPDFEGINDNDMVNNVIYNWGFNNAYGAEEATVNVINNYYKTGPITNADVKNRIWNPSKAGVFYFSGNVLEGNSEVTNDNLKGVILNEGAEAPNYVDEPVYDSLIPMDNIDTAQEAYEKILVDAGATVPRRDSYDARVINDTKNGTGRAVNNESEVGGWPTLNSAEAPLDSDGDGMPDSYEEKNGLNKSDPADGKIIADNGYTNLENYLNGIVESAAEPQNPEVTLNIKNNTCYNYGEPIELKAEAKAADGRSISKVEFYKNDEMVGTAESSPYTFTLSNAEEGIAYMSARAVDSAGEATTSEIKVININYTDSVSPWLTADIGESTMDGSYSYRDGVYTVKSSGLIGPGNDFNIALGDPTTDSFSYMYQPVDENAVLSTQIASVSRLNNNCASGLMIRDELTEKSDFVMVNYEIEKGGSGIAFKYRQDGKYNREFLKLEVLPRYLKLVKEGSTVSAYHSENGMDWNLLSQTMVNFSGINYGGVAQDGNKETNEISTYAWGKYKDLTLENYGENSIPDVELSISSNRNGISSEQNQYYTTDEITANVTSGDSEALEKAELYVDGKLYQEDASAPFNVKIDGLEAGSHWVTAVAYDKDGAKNSASVSIGVSDLTAMPGWDAVSVGDSKMRGAFDFNSDGTVKIYGTGFGVADVANEEYPYAYTGMNGDFTASFKVEAQDVSEYDQVGFLLRDGLSAGDNSYVFYFQIYNGELFTKNSEKGKVYEKIGQQKYKNTPVWLRINKTGNKVTAEYSQDGAEWLKVGEEETDLSENYYFGLFGASAEDFKVSEFKLSDFRISNGTFSDLAGFEWAEPAIANLTQQGIVSGDGTGSYNPELNVTRAEFSKMLVGAYEAKNPNAVITEGEPSFADVDKSEWYSEYINKAYGYGLINGTTELTFEPDRNVTREEMAAMICRAVDGATAVYGDLTEEFSDADMISDWARPYVSALYALGIMQGDQNNCFNPLNYANRAEAAVVIYNFMSK</sequence>
<feature type="domain" description="SLH" evidence="6">
    <location>
        <begin position="1110"/>
        <end position="1173"/>
    </location>
</feature>
<dbReference type="InterPro" id="IPR012334">
    <property type="entry name" value="Pectin_lyas_fold"/>
</dbReference>
<dbReference type="Proteomes" id="UP000235589">
    <property type="component" value="Chromosome"/>
</dbReference>
<dbReference type="KEGG" id="mpec:B9O19_00873"/>
<dbReference type="OrthoDB" id="9804686at2"/>
<feature type="domain" description="SLH" evidence="6">
    <location>
        <begin position="1174"/>
        <end position="1229"/>
    </location>
</feature>
<dbReference type="InterPro" id="IPR013783">
    <property type="entry name" value="Ig-like_fold"/>
</dbReference>
<name>A0A2K9P2I6_9FIRM</name>
<gene>
    <name evidence="7" type="ORF">B9O19_00873</name>
</gene>
<dbReference type="GO" id="GO:0016829">
    <property type="term" value="F:lyase activity"/>
    <property type="evidence" value="ECO:0007669"/>
    <property type="project" value="UniProtKB-KW"/>
</dbReference>
<evidence type="ECO:0000256" key="3">
    <source>
        <dbReference type="ARBA" id="ARBA00023180"/>
    </source>
</evidence>
<evidence type="ECO:0000313" key="8">
    <source>
        <dbReference type="Proteomes" id="UP000235589"/>
    </source>
</evidence>
<proteinExistence type="predicted"/>
<dbReference type="InterPro" id="IPR052063">
    <property type="entry name" value="Polysaccharide_Lyase_1"/>
</dbReference>
<dbReference type="PANTHER" id="PTHR42970:SF1">
    <property type="entry name" value="PECTATE LYASE C-RELATED"/>
    <property type="match status" value="1"/>
</dbReference>
<keyword evidence="2" id="KW-0677">Repeat</keyword>
<feature type="signal peptide" evidence="5">
    <location>
        <begin position="1"/>
        <end position="29"/>
    </location>
</feature>
<dbReference type="RefSeq" id="WP_102365288.1">
    <property type="nucleotide sequence ID" value="NZ_CP020991.1"/>
</dbReference>
<dbReference type="InterPro" id="IPR001119">
    <property type="entry name" value="SLH_dom"/>
</dbReference>
<evidence type="ECO:0000313" key="7">
    <source>
        <dbReference type="EMBL" id="AUO19049.1"/>
    </source>
</evidence>
<feature type="chain" id="PRO_5014959981" evidence="5">
    <location>
        <begin position="30"/>
        <end position="1229"/>
    </location>
</feature>
<dbReference type="SUPFAM" id="SSF49899">
    <property type="entry name" value="Concanavalin A-like lectins/glucanases"/>
    <property type="match status" value="1"/>
</dbReference>
<dbReference type="GO" id="GO:0046872">
    <property type="term" value="F:metal ion binding"/>
    <property type="evidence" value="ECO:0007669"/>
    <property type="project" value="UniProtKB-KW"/>
</dbReference>
<dbReference type="Gene3D" id="2.160.20.10">
    <property type="entry name" value="Single-stranded right-handed beta-helix, Pectin lyase-like"/>
    <property type="match status" value="1"/>
</dbReference>
<dbReference type="EMBL" id="CP020991">
    <property type="protein sequence ID" value="AUO19049.1"/>
    <property type="molecule type" value="Genomic_DNA"/>
</dbReference>
<evidence type="ECO:0000256" key="1">
    <source>
        <dbReference type="ARBA" id="ARBA00022723"/>
    </source>
</evidence>
<dbReference type="SUPFAM" id="SSF51126">
    <property type="entry name" value="Pectin lyase-like"/>
    <property type="match status" value="1"/>
</dbReference>
<keyword evidence="5" id="KW-0732">Signal</keyword>
<dbReference type="Pfam" id="PF17957">
    <property type="entry name" value="Big_7"/>
    <property type="match status" value="1"/>
</dbReference>
<feature type="compositionally biased region" description="Polar residues" evidence="4">
    <location>
        <begin position="394"/>
        <end position="403"/>
    </location>
</feature>
<dbReference type="AlphaFoldDB" id="A0A2K9P2I6"/>
<feature type="region of interest" description="Disordered" evidence="4">
    <location>
        <begin position="394"/>
        <end position="442"/>
    </location>
</feature>